<keyword evidence="1" id="KW-0812">Transmembrane</keyword>
<keyword evidence="1" id="KW-0472">Membrane</keyword>
<feature type="transmembrane region" description="Helical" evidence="1">
    <location>
        <begin position="30"/>
        <end position="51"/>
    </location>
</feature>
<dbReference type="InterPro" id="IPR012964">
    <property type="entry name" value="DUF1702"/>
</dbReference>
<name>T2JZT0_CROWT</name>
<dbReference type="Proteomes" id="UP000018130">
    <property type="component" value="Unassembled WGS sequence"/>
</dbReference>
<comment type="caution">
    <text evidence="2">The sequence shown here is derived from an EMBL/GenBank/DDBJ whole genome shotgun (WGS) entry which is preliminary data.</text>
</comment>
<sequence length="85" mass="9627">MGLALLDRLTPWNTNRIDQFLSQDGEDHIYMAYVGIGWLLARLPGGIQGYLRKLEKAQGQKMSIFLPYSPDFGLIPSSSHRLVSY</sequence>
<reference evidence="2 3" key="1">
    <citation type="submission" date="2013-01" db="EMBL/GenBank/DDBJ databases">
        <authorList>
            <person name="Bench S."/>
        </authorList>
    </citation>
    <scope>NUCLEOTIDE SEQUENCE [LARGE SCALE GENOMIC DNA]</scope>
    <source>
        <strain evidence="2 3">WH 0402</strain>
    </source>
</reference>
<dbReference type="AlphaFoldDB" id="T2JZT0"/>
<evidence type="ECO:0000313" key="2">
    <source>
        <dbReference type="EMBL" id="CCQ70177.1"/>
    </source>
</evidence>
<protein>
    <submittedName>
        <fullName evidence="2">UnbL</fullName>
    </submittedName>
</protein>
<reference evidence="2 3" key="2">
    <citation type="submission" date="2013-09" db="EMBL/GenBank/DDBJ databases">
        <title>Whole genome comparison of six Crocosphaera watsonii strains with differing phenotypes.</title>
        <authorList>
            <person name="Bench S.R."/>
            <person name="Heller P."/>
            <person name="Frank I."/>
            <person name="Arciniega M."/>
            <person name="Shilova I.N."/>
            <person name="Zehr J.P."/>
        </authorList>
    </citation>
    <scope>NUCLEOTIDE SEQUENCE [LARGE SCALE GENOMIC DNA]</scope>
    <source>
        <strain evidence="2 3">WH 0402</strain>
    </source>
</reference>
<proteinExistence type="predicted"/>
<evidence type="ECO:0000256" key="1">
    <source>
        <dbReference type="SAM" id="Phobius"/>
    </source>
</evidence>
<evidence type="ECO:0000313" key="3">
    <source>
        <dbReference type="Proteomes" id="UP000018130"/>
    </source>
</evidence>
<keyword evidence="1" id="KW-1133">Transmembrane helix</keyword>
<accession>T2JZT0</accession>
<dbReference type="Pfam" id="PF08012">
    <property type="entry name" value="DUF1702"/>
    <property type="match status" value="1"/>
</dbReference>
<gene>
    <name evidence="2" type="ORF">CWATWH0402_3711</name>
</gene>
<organism evidence="2 3">
    <name type="scientific">Crocosphaera watsonii WH 0402</name>
    <dbReference type="NCBI Taxonomy" id="1284629"/>
    <lineage>
        <taxon>Bacteria</taxon>
        <taxon>Bacillati</taxon>
        <taxon>Cyanobacteriota</taxon>
        <taxon>Cyanophyceae</taxon>
        <taxon>Oscillatoriophycideae</taxon>
        <taxon>Chroococcales</taxon>
        <taxon>Aphanothecaceae</taxon>
        <taxon>Crocosphaera</taxon>
    </lineage>
</organism>
<dbReference type="EMBL" id="CAQN01001127">
    <property type="protein sequence ID" value="CCQ70177.1"/>
    <property type="molecule type" value="Genomic_DNA"/>
</dbReference>